<organism evidence="2 3">
    <name type="scientific">Methylomonas methanica</name>
    <dbReference type="NCBI Taxonomy" id="421"/>
    <lineage>
        <taxon>Bacteria</taxon>
        <taxon>Pseudomonadati</taxon>
        <taxon>Pseudomonadota</taxon>
        <taxon>Gammaproteobacteria</taxon>
        <taxon>Methylococcales</taxon>
        <taxon>Methylococcaceae</taxon>
        <taxon>Methylomonas</taxon>
    </lineage>
</organism>
<reference evidence="2 3" key="1">
    <citation type="submission" date="2016-03" db="EMBL/GenBank/DDBJ databases">
        <authorList>
            <person name="Ploux O."/>
        </authorList>
    </citation>
    <scope>NUCLEOTIDE SEQUENCE [LARGE SCALE GENOMIC DNA]</scope>
    <source>
        <strain evidence="2 3">R-45371</strain>
    </source>
</reference>
<dbReference type="Gene3D" id="3.30.420.10">
    <property type="entry name" value="Ribonuclease H-like superfamily/Ribonuclease H"/>
    <property type="match status" value="1"/>
</dbReference>
<dbReference type="Proteomes" id="UP000077763">
    <property type="component" value="Unassembled WGS sequence"/>
</dbReference>
<dbReference type="NCBIfam" id="NF033545">
    <property type="entry name" value="transpos_IS630"/>
    <property type="match status" value="1"/>
</dbReference>
<dbReference type="PANTHER" id="PTHR46564:SF1">
    <property type="entry name" value="TRANSPOSASE"/>
    <property type="match status" value="1"/>
</dbReference>
<evidence type="ECO:0000313" key="3">
    <source>
        <dbReference type="Proteomes" id="UP000077763"/>
    </source>
</evidence>
<dbReference type="InterPro" id="IPR036397">
    <property type="entry name" value="RNaseH_sf"/>
</dbReference>
<feature type="domain" description="Tc1-like transposase DDE" evidence="1">
    <location>
        <begin position="1"/>
        <end position="106"/>
    </location>
</feature>
<dbReference type="RefSeq" id="WP_064036074.1">
    <property type="nucleotide sequence ID" value="NZ_LUUH01000036.1"/>
</dbReference>
<dbReference type="PANTHER" id="PTHR46564">
    <property type="entry name" value="TRANSPOSASE"/>
    <property type="match status" value="1"/>
</dbReference>
<dbReference type="InterPro" id="IPR047655">
    <property type="entry name" value="Transpos_IS630-like"/>
</dbReference>
<proteinExistence type="predicted"/>
<evidence type="ECO:0000313" key="2">
    <source>
        <dbReference type="EMBL" id="OAI06443.1"/>
    </source>
</evidence>
<comment type="caution">
    <text evidence="2">The sequence shown here is derived from an EMBL/GenBank/DDBJ whole genome shotgun (WGS) entry which is preliminary data.</text>
</comment>
<dbReference type="EMBL" id="LUUH01000036">
    <property type="protein sequence ID" value="OAI06443.1"/>
    <property type="molecule type" value="Genomic_DNA"/>
</dbReference>
<protein>
    <recommendedName>
        <fullName evidence="1">Tc1-like transposase DDE domain-containing protein</fullName>
    </recommendedName>
</protein>
<dbReference type="InterPro" id="IPR038717">
    <property type="entry name" value="Tc1-like_DDE_dom"/>
</dbReference>
<dbReference type="GO" id="GO:0003676">
    <property type="term" value="F:nucleic acid binding"/>
    <property type="evidence" value="ECO:0007669"/>
    <property type="project" value="InterPro"/>
</dbReference>
<gene>
    <name evidence="2" type="ORF">A1353_09470</name>
</gene>
<sequence>MNLISAVSARGDFRFMVQEGNVTAEVFIEFLKRLLRGAEQSIMLVVDGHPIHKAKSVKTFVEQQQGRLQLVFLPPYAPQLNLDEQVWGYIKPRVAKQMPENKIELKKLVQSAMHRLQKLPDVVKSFFRHPECQYAGE</sequence>
<accession>A0A177MM77</accession>
<name>A0A177MM77_METMH</name>
<dbReference type="AlphaFoldDB" id="A0A177MM77"/>
<evidence type="ECO:0000259" key="1">
    <source>
        <dbReference type="Pfam" id="PF13358"/>
    </source>
</evidence>
<dbReference type="Pfam" id="PF13358">
    <property type="entry name" value="DDE_3"/>
    <property type="match status" value="1"/>
</dbReference>